<feature type="transmembrane region" description="Helical" evidence="2">
    <location>
        <begin position="72"/>
        <end position="91"/>
    </location>
</feature>
<feature type="region of interest" description="Disordered" evidence="1">
    <location>
        <begin position="1"/>
        <end position="70"/>
    </location>
</feature>
<comment type="caution">
    <text evidence="3">The sequence shown here is derived from an EMBL/GenBank/DDBJ whole genome shotgun (WGS) entry which is preliminary data.</text>
</comment>
<protein>
    <submittedName>
        <fullName evidence="3">Cell division protein FtsB</fullName>
    </submittedName>
</protein>
<dbReference type="Proteomes" id="UP000317893">
    <property type="component" value="Unassembled WGS sequence"/>
</dbReference>
<dbReference type="Pfam" id="PF04977">
    <property type="entry name" value="DivIC"/>
    <property type="match status" value="1"/>
</dbReference>
<dbReference type="InterPro" id="IPR007060">
    <property type="entry name" value="FtsL/DivIC"/>
</dbReference>
<dbReference type="GO" id="GO:0051301">
    <property type="term" value="P:cell division"/>
    <property type="evidence" value="ECO:0007669"/>
    <property type="project" value="UniProtKB-KW"/>
</dbReference>
<evidence type="ECO:0000313" key="4">
    <source>
        <dbReference type="Proteomes" id="UP000317893"/>
    </source>
</evidence>
<evidence type="ECO:0000256" key="2">
    <source>
        <dbReference type="SAM" id="Phobius"/>
    </source>
</evidence>
<keyword evidence="3" id="KW-0132">Cell division</keyword>
<evidence type="ECO:0000313" key="3">
    <source>
        <dbReference type="EMBL" id="TQJ09205.1"/>
    </source>
</evidence>
<sequence>MDRTARPGRPAGRATSATPRPRAPRPASGRTTTARPSAARTTSPRPGPAARRPAEASRGRTPQPVEPTSSKAWVRGAVLATIVVMLLVTLVPTARSVIRQRSQIAQLHSTIAAQEADVAAQQAELARWQDPAYVEQQARERLKFVKPGEKSYSVIDPADAAPSLPSGASVAAPSSSGTLPWYGALWKSVQLADQPTAGMEPVAP</sequence>
<dbReference type="EMBL" id="VFMN01000001">
    <property type="protein sequence ID" value="TQJ09205.1"/>
    <property type="molecule type" value="Genomic_DNA"/>
</dbReference>
<feature type="compositionally biased region" description="Low complexity" evidence="1">
    <location>
        <begin position="7"/>
        <end position="51"/>
    </location>
</feature>
<keyword evidence="2" id="KW-0812">Transmembrane</keyword>
<evidence type="ECO:0000256" key="1">
    <source>
        <dbReference type="SAM" id="MobiDB-lite"/>
    </source>
</evidence>
<keyword evidence="3" id="KW-0131">Cell cycle</keyword>
<dbReference type="RefSeq" id="WP_141848613.1">
    <property type="nucleotide sequence ID" value="NZ_BAAAPR010000005.1"/>
</dbReference>
<keyword evidence="2" id="KW-0472">Membrane</keyword>
<keyword evidence="4" id="KW-1185">Reference proteome</keyword>
<gene>
    <name evidence="3" type="ORF">FB458_2313</name>
</gene>
<dbReference type="AlphaFoldDB" id="A0A542E1K5"/>
<organism evidence="3 4">
    <name type="scientific">Lapillicoccus jejuensis</name>
    <dbReference type="NCBI Taxonomy" id="402171"/>
    <lineage>
        <taxon>Bacteria</taxon>
        <taxon>Bacillati</taxon>
        <taxon>Actinomycetota</taxon>
        <taxon>Actinomycetes</taxon>
        <taxon>Micrococcales</taxon>
        <taxon>Intrasporangiaceae</taxon>
        <taxon>Lapillicoccus</taxon>
    </lineage>
</organism>
<accession>A0A542E1K5</accession>
<reference evidence="3 4" key="1">
    <citation type="submission" date="2019-06" db="EMBL/GenBank/DDBJ databases">
        <title>Sequencing the genomes of 1000 actinobacteria strains.</title>
        <authorList>
            <person name="Klenk H.-P."/>
        </authorList>
    </citation>
    <scope>NUCLEOTIDE SEQUENCE [LARGE SCALE GENOMIC DNA]</scope>
    <source>
        <strain evidence="3 4">DSM 18607</strain>
    </source>
</reference>
<dbReference type="OrthoDB" id="5187715at2"/>
<name>A0A542E1K5_9MICO</name>
<keyword evidence="2" id="KW-1133">Transmembrane helix</keyword>
<proteinExistence type="predicted"/>